<dbReference type="SUPFAM" id="SSF53474">
    <property type="entry name" value="alpha/beta-Hydrolases"/>
    <property type="match status" value="1"/>
</dbReference>
<dbReference type="AlphaFoldDB" id="E6PD64"/>
<comment type="caution">
    <text evidence="6">The sequence shown here is derived from an EMBL/GenBank/DDBJ whole genome shotgun (WGS) entry which is preliminary data.</text>
</comment>
<dbReference type="Pfam" id="PF07167">
    <property type="entry name" value="PhaC_N"/>
    <property type="match status" value="1"/>
</dbReference>
<reference evidence="6" key="1">
    <citation type="submission" date="2009-10" db="EMBL/GenBank/DDBJ databases">
        <title>Diversity of trophic interactions inside an arsenic-rich microbial ecosystem.</title>
        <authorList>
            <person name="Bertin P.N."/>
            <person name="Heinrich-Salmeron A."/>
            <person name="Pelletier E."/>
            <person name="Goulhen-Chollet F."/>
            <person name="Arsene-Ploetze F."/>
            <person name="Gallien S."/>
            <person name="Calteau A."/>
            <person name="Vallenet D."/>
            <person name="Casiot C."/>
            <person name="Chane-Woon-Ming B."/>
            <person name="Giloteaux L."/>
            <person name="Barakat M."/>
            <person name="Bonnefoy V."/>
            <person name="Bruneel O."/>
            <person name="Chandler M."/>
            <person name="Cleiss J."/>
            <person name="Duran R."/>
            <person name="Elbaz-Poulichet F."/>
            <person name="Fonknechten N."/>
            <person name="Lauga B."/>
            <person name="Mornico D."/>
            <person name="Ortet P."/>
            <person name="Schaeffer C."/>
            <person name="Siguier P."/>
            <person name="Alexander Thil Smith A."/>
            <person name="Van Dorsselaer A."/>
            <person name="Weissenbach J."/>
            <person name="Medigue C."/>
            <person name="Le Paslier D."/>
        </authorList>
    </citation>
    <scope>NUCLEOTIDE SEQUENCE</scope>
</reference>
<accession>E6PD64</accession>
<feature type="region of interest" description="Disordered" evidence="3">
    <location>
        <begin position="545"/>
        <end position="620"/>
    </location>
</feature>
<feature type="domain" description="AB hydrolase-1" evidence="4">
    <location>
        <begin position="249"/>
        <end position="494"/>
    </location>
</feature>
<name>E6PD64_9ZZZZ</name>
<organism evidence="6">
    <name type="scientific">mine drainage metagenome</name>
    <dbReference type="NCBI Taxonomy" id="410659"/>
    <lineage>
        <taxon>unclassified sequences</taxon>
        <taxon>metagenomes</taxon>
        <taxon>ecological metagenomes</taxon>
    </lineage>
</organism>
<sequence>MIGSIPVEEFQYALDMSGLDPASLGDALRAVIADAMNDPMRMTTWMTTLALTQQSIGMNMLRRMSGEDVDAVATPNDGDKRFADPAWRENPMLAGTLEEYLSQARASMQLIEGSRLPEMTKRKARFAMQMLIDMYAPSNVPWMNPTVIKTAMETGGQSLQQGLANYMDDMQNNKGMPRQVDTSKFKLGVNLAATPGRVVYRNELMELIAYEPQSAKVHKTPLLCSPPWINKYYVMDLAPGRSFVEWAVRHGHQTFMISYRNPDESLANVTMDDYLKLGPLAALDAIEAITGEKQTNIAALCLGGTLSYILLAYLTAHGQGDRVKSLSTTNTLIDFSEPGDLGVFTDEATISRLEKKMNERGYLESTEMAGTFDWMRANDLIWSYVVNNWYMGKQPPAFDILAWNGDSTRMPAAMHSQYLRSCYLRNAIVKPGAFTILGTPIDLGTIRTPLYVLGAENDHIAPWRSSFKALALVGSTDKKYTLTNAGHIAGIVNPPGGKKSWHWTKPHVESAETADGWLATTTKEEGSWWEDWARWIEPRGGEMVRPYDLPSGEPAPGPYVQNQVGAPIDPPVRKAQPSPAPAAQPTPKPATHGNGSAHGERRAAPKSAPKKAAKKAKGRR</sequence>
<dbReference type="InterPro" id="IPR029058">
    <property type="entry name" value="AB_hydrolase_fold"/>
</dbReference>
<evidence type="ECO:0000256" key="3">
    <source>
        <dbReference type="SAM" id="MobiDB-lite"/>
    </source>
</evidence>
<keyword evidence="2 6" id="KW-0012">Acyltransferase</keyword>
<dbReference type="InterPro" id="IPR000073">
    <property type="entry name" value="AB_hydrolase_1"/>
</dbReference>
<dbReference type="InterPro" id="IPR010941">
    <property type="entry name" value="PhaC_N"/>
</dbReference>
<dbReference type="EC" id="2.3.1.-" evidence="6"/>
<keyword evidence="1 6" id="KW-0808">Transferase</keyword>
<evidence type="ECO:0000313" key="6">
    <source>
        <dbReference type="EMBL" id="CBH74399.1"/>
    </source>
</evidence>
<dbReference type="EMBL" id="CABL01000001">
    <property type="protein sequence ID" value="CBH74399.1"/>
    <property type="molecule type" value="Genomic_DNA"/>
</dbReference>
<proteinExistence type="predicted"/>
<protein>
    <submittedName>
        <fullName evidence="6">Poly-beta-hydroxybutyrate polymerase (Poly(3-hydroxybutyrate) polymerase) (PHB polymerase) (PHB synthase) (Poly(3-hydroxyalkanoate) polymerase) (PHA polymerase) (PHA synthase) (Polyhydroxyalkanoic...</fullName>
        <ecNumber evidence="6">2.3.1.-</ecNumber>
    </submittedName>
</protein>
<gene>
    <name evidence="6" type="primary">phbC</name>
    <name evidence="6" type="ORF">CARN1_2286</name>
</gene>
<dbReference type="GO" id="GO:0042619">
    <property type="term" value="P:poly-hydroxybutyrate biosynthetic process"/>
    <property type="evidence" value="ECO:0007669"/>
    <property type="project" value="InterPro"/>
</dbReference>
<dbReference type="SMR" id="E6PD64"/>
<feature type="compositionally biased region" description="Pro residues" evidence="3">
    <location>
        <begin position="578"/>
        <end position="588"/>
    </location>
</feature>
<dbReference type="PANTHER" id="PTHR36837">
    <property type="entry name" value="POLY(3-HYDROXYALKANOATE) POLYMERASE SUBUNIT PHAC"/>
    <property type="match status" value="1"/>
</dbReference>
<evidence type="ECO:0000256" key="1">
    <source>
        <dbReference type="ARBA" id="ARBA00022679"/>
    </source>
</evidence>
<dbReference type="PANTHER" id="PTHR36837:SF5">
    <property type="entry name" value="POLY-3-HYDROXYBUTYRATE SYNTHASE"/>
    <property type="match status" value="1"/>
</dbReference>
<feature type="compositionally biased region" description="Basic residues" evidence="3">
    <location>
        <begin position="608"/>
        <end position="620"/>
    </location>
</feature>
<feature type="domain" description="Poly-beta-hydroxybutyrate polymerase N-terminal" evidence="5">
    <location>
        <begin position="79"/>
        <end position="247"/>
    </location>
</feature>
<dbReference type="Pfam" id="PF00561">
    <property type="entry name" value="Abhydrolase_1"/>
    <property type="match status" value="1"/>
</dbReference>
<evidence type="ECO:0000259" key="5">
    <source>
        <dbReference type="Pfam" id="PF07167"/>
    </source>
</evidence>
<dbReference type="GO" id="GO:0016746">
    <property type="term" value="F:acyltransferase activity"/>
    <property type="evidence" value="ECO:0007669"/>
    <property type="project" value="UniProtKB-KW"/>
</dbReference>
<evidence type="ECO:0000256" key="2">
    <source>
        <dbReference type="ARBA" id="ARBA00023315"/>
    </source>
</evidence>
<dbReference type="InterPro" id="IPR051321">
    <property type="entry name" value="PHA/PHB_synthase"/>
</dbReference>
<dbReference type="Gene3D" id="3.40.50.1820">
    <property type="entry name" value="alpha/beta hydrolase"/>
    <property type="match status" value="1"/>
</dbReference>
<evidence type="ECO:0000259" key="4">
    <source>
        <dbReference type="Pfam" id="PF00561"/>
    </source>
</evidence>